<dbReference type="AlphaFoldDB" id="A0AAV7ID63"/>
<organism evidence="1 2">
    <name type="scientific">Cotesia glomerata</name>
    <name type="common">Lepidopteran parasitic wasp</name>
    <name type="synonym">Apanteles glomeratus</name>
    <dbReference type="NCBI Taxonomy" id="32391"/>
    <lineage>
        <taxon>Eukaryota</taxon>
        <taxon>Metazoa</taxon>
        <taxon>Ecdysozoa</taxon>
        <taxon>Arthropoda</taxon>
        <taxon>Hexapoda</taxon>
        <taxon>Insecta</taxon>
        <taxon>Pterygota</taxon>
        <taxon>Neoptera</taxon>
        <taxon>Endopterygota</taxon>
        <taxon>Hymenoptera</taxon>
        <taxon>Apocrita</taxon>
        <taxon>Ichneumonoidea</taxon>
        <taxon>Braconidae</taxon>
        <taxon>Microgastrinae</taxon>
        <taxon>Cotesia</taxon>
    </lineage>
</organism>
<comment type="caution">
    <text evidence="1">The sequence shown here is derived from an EMBL/GenBank/DDBJ whole genome shotgun (WGS) entry which is preliminary data.</text>
</comment>
<keyword evidence="2" id="KW-1185">Reference proteome</keyword>
<name>A0AAV7ID63_COTGL</name>
<evidence type="ECO:0000313" key="1">
    <source>
        <dbReference type="EMBL" id="KAH0549068.1"/>
    </source>
</evidence>
<gene>
    <name evidence="1" type="ORF">KQX54_005704</name>
</gene>
<reference evidence="1 2" key="1">
    <citation type="journal article" date="2021" name="J. Hered.">
        <title>A chromosome-level genome assembly of the parasitoid wasp, Cotesia glomerata (Hymenoptera: Braconidae).</title>
        <authorList>
            <person name="Pinto B.J."/>
            <person name="Weis J.J."/>
            <person name="Gamble T."/>
            <person name="Ode P.J."/>
            <person name="Paul R."/>
            <person name="Zaspel J.M."/>
        </authorList>
    </citation>
    <scope>NUCLEOTIDE SEQUENCE [LARGE SCALE GENOMIC DNA]</scope>
    <source>
        <strain evidence="1">CgM1</strain>
    </source>
</reference>
<sequence length="199" mass="21856">MYGCTLAGGGSLLELTFHDGSAEDKQYIYYHIITVLFCSQDLESNIALDHSHGSSPSPVTCSGKSQNFFTGLLTYKLSYRLPEELGQKIMLEQLRKIINKEGIIFTCAQLRSDKRGLGSLGKDAVLFLSKPPSFSFSLDLHMVFGRSAAANVTRGSEKVILQPPVAPRHVEGCDYTVAMRNFMIQGSSGQFEMSIITSC</sequence>
<dbReference type="Proteomes" id="UP000826195">
    <property type="component" value="Unassembled WGS sequence"/>
</dbReference>
<proteinExistence type="predicted"/>
<accession>A0AAV7ID63</accession>
<evidence type="ECO:0000313" key="2">
    <source>
        <dbReference type="Proteomes" id="UP000826195"/>
    </source>
</evidence>
<dbReference type="EMBL" id="JAHXZJ010001864">
    <property type="protein sequence ID" value="KAH0549068.1"/>
    <property type="molecule type" value="Genomic_DNA"/>
</dbReference>
<protein>
    <submittedName>
        <fullName evidence="1">Uncharacterized protein</fullName>
    </submittedName>
</protein>